<keyword evidence="1" id="KW-0812">Transmembrane</keyword>
<evidence type="ECO:0000313" key="3">
    <source>
        <dbReference type="EMBL" id="AQQ60287.1"/>
    </source>
</evidence>
<organism evidence="3 4">
    <name type="scientific">Helicobacter bilis</name>
    <dbReference type="NCBI Taxonomy" id="37372"/>
    <lineage>
        <taxon>Bacteria</taxon>
        <taxon>Pseudomonadati</taxon>
        <taxon>Campylobacterota</taxon>
        <taxon>Epsilonproteobacteria</taxon>
        <taxon>Campylobacterales</taxon>
        <taxon>Helicobacteraceae</taxon>
        <taxon>Helicobacter</taxon>
    </lineage>
</organism>
<sequence>MNPKISILTPSFNHEKFVGFFIESVLKQTLEDFELIIVDDCSSDNNVNEILKFKDPRIKLIQHPYNQGINAGINTAFENASGEYLVFCASDDMLTPNALEVIYEAFSENPSIKAIYPSLIKIDENGVKDKERFGESENKTRAEHLYDLFMRGNYLTSPGMALKTTDFKEILYPLDIAMCNQQDTQMHIKILLNGEIKILDDILVMYRFDPKTSNVSARTDKAIKRENMEIEQLMDTFLAMKDIDLLQKIFAKEIAKLGINPQEDMIEYFLGRMALLSPIETRQVWGYHKIMESYSTKESAKRLKDMYDFDFKTYLDLAHYTTDKTLAKYRKYKKLFKILLYMNIVLCGVIIWLIW</sequence>
<dbReference type="AlphaFoldDB" id="A0A1Q2LJT6"/>
<keyword evidence="1" id="KW-1133">Transmembrane helix</keyword>
<dbReference type="InterPro" id="IPR001173">
    <property type="entry name" value="Glyco_trans_2-like"/>
</dbReference>
<evidence type="ECO:0000256" key="1">
    <source>
        <dbReference type="SAM" id="Phobius"/>
    </source>
</evidence>
<evidence type="ECO:0000313" key="4">
    <source>
        <dbReference type="Proteomes" id="UP000188298"/>
    </source>
</evidence>
<dbReference type="Gene3D" id="3.90.550.10">
    <property type="entry name" value="Spore Coat Polysaccharide Biosynthesis Protein SpsA, Chain A"/>
    <property type="match status" value="1"/>
</dbReference>
<dbReference type="InterPro" id="IPR029044">
    <property type="entry name" value="Nucleotide-diphossugar_trans"/>
</dbReference>
<evidence type="ECO:0000259" key="2">
    <source>
        <dbReference type="Pfam" id="PF00535"/>
    </source>
</evidence>
<keyword evidence="1" id="KW-0472">Membrane</keyword>
<dbReference type="EMBL" id="CP019645">
    <property type="protein sequence ID" value="AQQ60287.1"/>
    <property type="molecule type" value="Genomic_DNA"/>
</dbReference>
<dbReference type="SUPFAM" id="SSF53448">
    <property type="entry name" value="Nucleotide-diphospho-sugar transferases"/>
    <property type="match status" value="1"/>
</dbReference>
<gene>
    <name evidence="3" type="ORF">XJ32_09530</name>
</gene>
<proteinExistence type="predicted"/>
<name>A0A1Q2LJT6_9HELI</name>
<dbReference type="PANTHER" id="PTHR22916">
    <property type="entry name" value="GLYCOSYLTRANSFERASE"/>
    <property type="match status" value="1"/>
</dbReference>
<dbReference type="Pfam" id="PF00535">
    <property type="entry name" value="Glycos_transf_2"/>
    <property type="match status" value="1"/>
</dbReference>
<dbReference type="RefSeq" id="WP_077389350.1">
    <property type="nucleotide sequence ID" value="NZ_CP019645.1"/>
</dbReference>
<feature type="domain" description="Glycosyltransferase 2-like" evidence="2">
    <location>
        <begin position="6"/>
        <end position="131"/>
    </location>
</feature>
<dbReference type="GO" id="GO:0016758">
    <property type="term" value="F:hexosyltransferase activity"/>
    <property type="evidence" value="ECO:0007669"/>
    <property type="project" value="UniProtKB-ARBA"/>
</dbReference>
<accession>A0A1Q2LJT6</accession>
<dbReference type="KEGG" id="hbl:XJ32_09530"/>
<dbReference type="PANTHER" id="PTHR22916:SF3">
    <property type="entry name" value="UDP-GLCNAC:BETAGAL BETA-1,3-N-ACETYLGLUCOSAMINYLTRANSFERASE-LIKE PROTEIN 1"/>
    <property type="match status" value="1"/>
</dbReference>
<keyword evidence="3" id="KW-0808">Transferase</keyword>
<feature type="transmembrane region" description="Helical" evidence="1">
    <location>
        <begin position="335"/>
        <end position="354"/>
    </location>
</feature>
<protein>
    <submittedName>
        <fullName evidence="3">Glycosyl transferase family 2</fullName>
    </submittedName>
</protein>
<dbReference type="Proteomes" id="UP000188298">
    <property type="component" value="Chromosome"/>
</dbReference>
<reference evidence="3 4" key="1">
    <citation type="submission" date="2017-02" db="EMBL/GenBank/DDBJ databases">
        <title>Whole genome sequencing of Helicobacter bilis strain AAQJH.</title>
        <authorList>
            <person name="Conlan S."/>
            <person name="Thomas P.J."/>
            <person name="Mullikin J."/>
            <person name="Palmore T.N."/>
            <person name="Frank K.M."/>
            <person name="Segre J.A."/>
        </authorList>
    </citation>
    <scope>NUCLEOTIDE SEQUENCE [LARGE SCALE GENOMIC DNA]</scope>
    <source>
        <strain evidence="3 4">AAQJH</strain>
    </source>
</reference>